<dbReference type="SUPFAM" id="SSF52218">
    <property type="entry name" value="Flavoproteins"/>
    <property type="match status" value="1"/>
</dbReference>
<dbReference type="GO" id="GO:0010181">
    <property type="term" value="F:FMN binding"/>
    <property type="evidence" value="ECO:0007669"/>
    <property type="project" value="TreeGrafter"/>
</dbReference>
<dbReference type="GO" id="GO:0005829">
    <property type="term" value="C:cytosol"/>
    <property type="evidence" value="ECO:0007669"/>
    <property type="project" value="TreeGrafter"/>
</dbReference>
<sequence>MDIVRLLALSGSLRKVSYNTAALKALQALAPGHVRIEIGEIGGLPLFNPDREDESIPALRALESSLRQADGLIVASPEYAHGISGPMKNALDWLVGGMEFPHKPIMLVNTSPRASHAQAALKEVLTTMSGDVIDDAYTSVPLLGSGLGTQSIVEDPAIAGALLGGLSTFCRAIHARRQAATGIAHKANTA</sequence>
<protein>
    <submittedName>
        <fullName evidence="4">NAD(P)H-dependent FMN reductase</fullName>
    </submittedName>
</protein>
<dbReference type="InterPro" id="IPR029039">
    <property type="entry name" value="Flavoprotein-like_sf"/>
</dbReference>
<dbReference type="GO" id="GO:0016655">
    <property type="term" value="F:oxidoreductase activity, acting on NAD(P)H, quinone or similar compound as acceptor"/>
    <property type="evidence" value="ECO:0007669"/>
    <property type="project" value="UniProtKB-ARBA"/>
</dbReference>
<reference evidence="5" key="1">
    <citation type="submission" date="2016-10" db="EMBL/GenBank/DDBJ databases">
        <authorList>
            <person name="Varghese N."/>
            <person name="Submissions S."/>
        </authorList>
    </citation>
    <scope>NUCLEOTIDE SEQUENCE [LARGE SCALE GENOMIC DNA]</scope>
    <source>
        <strain evidence="5">CGMCC 1.6294</strain>
    </source>
</reference>
<dbReference type="Gene3D" id="3.40.50.360">
    <property type="match status" value="1"/>
</dbReference>
<organism evidence="4 5">
    <name type="scientific">Marinobacter gudaonensis</name>
    <dbReference type="NCBI Taxonomy" id="375760"/>
    <lineage>
        <taxon>Bacteria</taxon>
        <taxon>Pseudomonadati</taxon>
        <taxon>Pseudomonadota</taxon>
        <taxon>Gammaproteobacteria</taxon>
        <taxon>Pseudomonadales</taxon>
        <taxon>Marinobacteraceae</taxon>
        <taxon>Marinobacter</taxon>
    </lineage>
</organism>
<gene>
    <name evidence="4" type="ORF">SAMN04488073_0096</name>
</gene>
<keyword evidence="5" id="KW-1185">Reference proteome</keyword>
<evidence type="ECO:0000256" key="2">
    <source>
        <dbReference type="ARBA" id="ARBA00022643"/>
    </source>
</evidence>
<dbReference type="Proteomes" id="UP000199290">
    <property type="component" value="Unassembled WGS sequence"/>
</dbReference>
<dbReference type="EMBL" id="FOYV01000001">
    <property type="protein sequence ID" value="SFR37909.1"/>
    <property type="molecule type" value="Genomic_DNA"/>
</dbReference>
<name>A0A1I6G6U7_9GAMM</name>
<dbReference type="AlphaFoldDB" id="A0A1I6G6U7"/>
<dbReference type="RefSeq" id="WP_091984728.1">
    <property type="nucleotide sequence ID" value="NZ_FOYV01000001.1"/>
</dbReference>
<dbReference type="PANTHER" id="PTHR30543:SF21">
    <property type="entry name" value="NAD(P)H-DEPENDENT FMN REDUCTASE LOT6"/>
    <property type="match status" value="1"/>
</dbReference>
<evidence type="ECO:0000259" key="3">
    <source>
        <dbReference type="Pfam" id="PF03358"/>
    </source>
</evidence>
<evidence type="ECO:0000313" key="5">
    <source>
        <dbReference type="Proteomes" id="UP000199290"/>
    </source>
</evidence>
<dbReference type="Pfam" id="PF03358">
    <property type="entry name" value="FMN_red"/>
    <property type="match status" value="1"/>
</dbReference>
<feature type="domain" description="NADPH-dependent FMN reductase-like" evidence="3">
    <location>
        <begin position="5"/>
        <end position="134"/>
    </location>
</feature>
<dbReference type="InterPro" id="IPR005025">
    <property type="entry name" value="FMN_Rdtase-like_dom"/>
</dbReference>
<dbReference type="STRING" id="375760.SAMN04488073_0096"/>
<proteinExistence type="predicted"/>
<keyword evidence="2" id="KW-0285">Flavoprotein</keyword>
<comment type="cofactor">
    <cofactor evidence="1">
        <name>FMN</name>
        <dbReference type="ChEBI" id="CHEBI:58210"/>
    </cofactor>
</comment>
<accession>A0A1I6G6U7</accession>
<dbReference type="InterPro" id="IPR050712">
    <property type="entry name" value="NAD(P)H-dep_reductase"/>
</dbReference>
<dbReference type="OrthoDB" id="5767802at2"/>
<dbReference type="PANTHER" id="PTHR30543">
    <property type="entry name" value="CHROMATE REDUCTASE"/>
    <property type="match status" value="1"/>
</dbReference>
<evidence type="ECO:0000313" key="4">
    <source>
        <dbReference type="EMBL" id="SFR37909.1"/>
    </source>
</evidence>
<evidence type="ECO:0000256" key="1">
    <source>
        <dbReference type="ARBA" id="ARBA00001917"/>
    </source>
</evidence>
<keyword evidence="2" id="KW-0288">FMN</keyword>